<comment type="caution">
    <text evidence="1">The sequence shown here is derived from an EMBL/GenBank/DDBJ whole genome shotgun (WGS) entry which is preliminary data.</text>
</comment>
<keyword evidence="2" id="KW-1185">Reference proteome</keyword>
<dbReference type="RefSeq" id="WP_380736182.1">
    <property type="nucleotide sequence ID" value="NZ_JBHTJP010000002.1"/>
</dbReference>
<protein>
    <submittedName>
        <fullName evidence="1">Uncharacterized protein</fullName>
    </submittedName>
</protein>
<evidence type="ECO:0000313" key="2">
    <source>
        <dbReference type="Proteomes" id="UP001597100"/>
    </source>
</evidence>
<dbReference type="EMBL" id="JBHTJP010000002">
    <property type="protein sequence ID" value="MFD0975168.1"/>
    <property type="molecule type" value="Genomic_DNA"/>
</dbReference>
<gene>
    <name evidence="1" type="ORF">ACFQ1G_00050</name>
</gene>
<proteinExistence type="predicted"/>
<reference evidence="2" key="1">
    <citation type="journal article" date="2019" name="Int. J. Syst. Evol. Microbiol.">
        <title>The Global Catalogue of Microorganisms (GCM) 10K type strain sequencing project: providing services to taxonomists for standard genome sequencing and annotation.</title>
        <authorList>
            <consortium name="The Broad Institute Genomics Platform"/>
            <consortium name="The Broad Institute Genome Sequencing Center for Infectious Disease"/>
            <person name="Wu L."/>
            <person name="Ma J."/>
        </authorList>
    </citation>
    <scope>NUCLEOTIDE SEQUENCE [LARGE SCALE GENOMIC DNA]</scope>
    <source>
        <strain evidence="2">CCUG 60898</strain>
    </source>
</reference>
<evidence type="ECO:0000313" key="1">
    <source>
        <dbReference type="EMBL" id="MFD0975168.1"/>
    </source>
</evidence>
<dbReference type="Proteomes" id="UP001597100">
    <property type="component" value="Unassembled WGS sequence"/>
</dbReference>
<sequence>MQNLVIILAVILAFGNNQESALSRVRSLYQKAPNEEGAAKDLLRFTNDFDEGNPVLLGYNGAAHMMMAKHVVNPFSKMSHFNKGKKIYKNAILSAPENIELRFLRFAVQSEAPGFLGYKENITEDKKFLMDEVLTLKDQELRKLILDYLLASKSMSAGEKIILKEKSN</sequence>
<accession>A0ABW3IBW7</accession>
<organism evidence="1 2">
    <name type="scientific">Salinimicrobium gaetbulicola</name>
    <dbReference type="NCBI Taxonomy" id="999702"/>
    <lineage>
        <taxon>Bacteria</taxon>
        <taxon>Pseudomonadati</taxon>
        <taxon>Bacteroidota</taxon>
        <taxon>Flavobacteriia</taxon>
        <taxon>Flavobacteriales</taxon>
        <taxon>Flavobacteriaceae</taxon>
        <taxon>Salinimicrobium</taxon>
    </lineage>
</organism>
<name>A0ABW3IBW7_9FLAO</name>